<evidence type="ECO:0000259" key="2">
    <source>
        <dbReference type="Pfam" id="PF01935"/>
    </source>
</evidence>
<dbReference type="InterPro" id="IPR008571">
    <property type="entry name" value="HerA-like"/>
</dbReference>
<protein>
    <submittedName>
        <fullName evidence="3">ATP-binding protein</fullName>
    </submittedName>
</protein>
<gene>
    <name evidence="3" type="ORF">MAE30S32_08220</name>
</gene>
<evidence type="ECO:0000256" key="1">
    <source>
        <dbReference type="SAM" id="MobiDB-lite"/>
    </source>
</evidence>
<feature type="region of interest" description="Disordered" evidence="1">
    <location>
        <begin position="566"/>
        <end position="618"/>
    </location>
</feature>
<dbReference type="AlphaFoldDB" id="A0A510PEJ8"/>
<comment type="caution">
    <text evidence="3">The sequence shown here is derived from an EMBL/GenBank/DDBJ whole genome shotgun (WGS) entry which is preliminary data.</text>
</comment>
<evidence type="ECO:0000313" key="4">
    <source>
        <dbReference type="Proteomes" id="UP000321223"/>
    </source>
</evidence>
<dbReference type="InterPro" id="IPR027417">
    <property type="entry name" value="P-loop_NTPase"/>
</dbReference>
<reference evidence="3 4" key="1">
    <citation type="journal article" date="2019" name="Appl. Environ. Microbiol.">
        <title>Co-occurrence of broad and narrow host-range viruses infecting the toxic bloom-forming cyanobacterium Microcystis aeruginosa.</title>
        <authorList>
            <person name="Morimoto D."/>
            <person name="Tominaga K."/>
            <person name="Nishimura Y."/>
            <person name="Yoshida N."/>
            <person name="Kimura S."/>
            <person name="Sako Y."/>
            <person name="Yoshida T."/>
        </authorList>
    </citation>
    <scope>NUCLEOTIDE SEQUENCE [LARGE SCALE GENOMIC DNA]</scope>
    <source>
        <strain evidence="3 4">11-30S32</strain>
    </source>
</reference>
<dbReference type="EMBL" id="BHVU01000030">
    <property type="protein sequence ID" value="GCA92170.1"/>
    <property type="molecule type" value="Genomic_DNA"/>
</dbReference>
<dbReference type="PANTHER" id="PTHR42957:SF1">
    <property type="entry name" value="HELICASE MJ1565-RELATED"/>
    <property type="match status" value="1"/>
</dbReference>
<dbReference type="Pfam" id="PF01935">
    <property type="entry name" value="DUF87"/>
    <property type="match status" value="1"/>
</dbReference>
<proteinExistence type="predicted"/>
<dbReference type="Proteomes" id="UP000321223">
    <property type="component" value="Unassembled WGS sequence"/>
</dbReference>
<organism evidence="3 4">
    <name type="scientific">Microcystis aeruginosa 11-30S32</name>
    <dbReference type="NCBI Taxonomy" id="2358142"/>
    <lineage>
        <taxon>Bacteria</taxon>
        <taxon>Bacillati</taxon>
        <taxon>Cyanobacteriota</taxon>
        <taxon>Cyanophyceae</taxon>
        <taxon>Oscillatoriophycideae</taxon>
        <taxon>Chroococcales</taxon>
        <taxon>Microcystaceae</taxon>
        <taxon>Microcystis</taxon>
    </lineage>
</organism>
<feature type="compositionally biased region" description="Polar residues" evidence="1">
    <location>
        <begin position="588"/>
        <end position="611"/>
    </location>
</feature>
<feature type="domain" description="Helicase HerA central" evidence="2">
    <location>
        <begin position="153"/>
        <end position="427"/>
    </location>
</feature>
<keyword evidence="3" id="KW-0067">ATP-binding</keyword>
<dbReference type="InterPro" id="IPR002789">
    <property type="entry name" value="HerA_central"/>
</dbReference>
<dbReference type="Gene3D" id="3.40.50.300">
    <property type="entry name" value="P-loop containing nucleotide triphosphate hydrolases"/>
    <property type="match status" value="1"/>
</dbReference>
<dbReference type="RefSeq" id="WP_147069174.1">
    <property type="nucleotide sequence ID" value="NZ_BHVU01000030.1"/>
</dbReference>
<dbReference type="PANTHER" id="PTHR42957">
    <property type="entry name" value="HELICASE MJ1565-RELATED"/>
    <property type="match status" value="1"/>
</dbReference>
<evidence type="ECO:0000313" key="3">
    <source>
        <dbReference type="EMBL" id="GCA92170.1"/>
    </source>
</evidence>
<dbReference type="GO" id="GO:0005524">
    <property type="term" value="F:ATP binding"/>
    <property type="evidence" value="ECO:0007669"/>
    <property type="project" value="UniProtKB-KW"/>
</dbReference>
<dbReference type="SUPFAM" id="SSF52540">
    <property type="entry name" value="P-loop containing nucleoside triphosphate hydrolases"/>
    <property type="match status" value="1"/>
</dbReference>
<name>A0A510PEJ8_MICAE</name>
<sequence length="618" mass="69840">MNNHGFNGESLYVLPDSEKGDKSLKICIDFDATSPQPKFKRNDYVLISQSEQHQWVGQIADVERIISPMGQYSDNTIEYLRRQVLSPDTVRPLRVVRLFEIRIIGQYFDNQLDVPLNNILPGAIVSKLDEERIRNLINIPRLKTYQDNSQNVVGIIQNAENIPLTIDSLIIRDHIGVGGASGQGKSNLNENLVAIAQKEGCCVIQHDAKPDFRYIEKANTDSHPAIQTNWEIYQKYGLKAEGAREVFRIAIANHLPSDDVRVDMILGFNASDLNPELLAQLLCPGTDTASINAQDNLVKAIYGLKKKEYKLDDITSEIERRRADDETAQRNYQSADLIHPMTVESILRKIKSNKKRLDWLDTVGLSVSRKEPQKSKHLASSTQHQTIQTFIAKDIFKEGRIVVIDYGDISQDDENSYAIILEYILRQAHHHVLTSDLNIVEMIDEAHRVFNNTSRRASALIKSFTKFAREGRVKGHWMIVSTQLFSDIDSEVRENLNTRFVLRQNTRDAAKIATENMGVDFIDSVLSLGKGKCLVKTNESQAVLQVAIAPSPFELMRNDNRDAKGSYKKTKVVKENQQNKPTNNTTNGAKQTPTQFPTKVNSTDITNPNSQTEDDIPF</sequence>
<keyword evidence="3" id="KW-0547">Nucleotide-binding</keyword>
<accession>A0A510PEJ8</accession>